<evidence type="ECO:0000313" key="2">
    <source>
        <dbReference type="EMBL" id="KAJ8304021.1"/>
    </source>
</evidence>
<keyword evidence="3" id="KW-1185">Reference proteome</keyword>
<dbReference type="Pfam" id="PF11901">
    <property type="entry name" value="DM9"/>
    <property type="match status" value="1"/>
</dbReference>
<evidence type="ECO:0000256" key="1">
    <source>
        <dbReference type="SAM" id="MobiDB-lite"/>
    </source>
</evidence>
<feature type="region of interest" description="Disordered" evidence="1">
    <location>
        <begin position="6"/>
        <end position="68"/>
    </location>
</feature>
<reference evidence="2 3" key="1">
    <citation type="submission" date="2022-12" db="EMBL/GenBank/DDBJ databases">
        <title>Chromosome-level genome of Tegillarca granosa.</title>
        <authorList>
            <person name="Kim J."/>
        </authorList>
    </citation>
    <scope>NUCLEOTIDE SEQUENCE [LARGE SCALE GENOMIC DNA]</scope>
    <source>
        <strain evidence="2">Teg-2019</strain>
        <tissue evidence="2">Adductor muscle</tissue>
    </source>
</reference>
<sequence length="237" mass="24937">MILIEMNPYNNPSYPQPGYPGGQPGYPGGQPGYPGTQPGYGPQPGFPPCGAPPAYPGGQPNYGGPPAYPGGPAGYPGMPQPSGYGCQPFDTGNYGAPFSLVHVSSSSYPPPQTIQKGNQTDGCGALWSAVAKSPHGTIPGKAKDGTCWYPYGGKEHITKDFSWITCGRPVEMVWNGGPVPPQAIQCGYQTDGGGNLYAAIAETKWGRIPGKAKDGTCWYSYGGKEHFTKDFHWLVAC</sequence>
<evidence type="ECO:0000313" key="3">
    <source>
        <dbReference type="Proteomes" id="UP001217089"/>
    </source>
</evidence>
<feature type="compositionally biased region" description="Low complexity" evidence="1">
    <location>
        <begin position="56"/>
        <end position="65"/>
    </location>
</feature>
<comment type="caution">
    <text evidence="2">The sequence shown here is derived from an EMBL/GenBank/DDBJ whole genome shotgun (WGS) entry which is preliminary data.</text>
</comment>
<name>A0ABQ9EHX4_TEGGR</name>
<gene>
    <name evidence="2" type="ORF">KUTeg_017604</name>
</gene>
<dbReference type="Proteomes" id="UP001217089">
    <property type="component" value="Unassembled WGS sequence"/>
</dbReference>
<dbReference type="EMBL" id="JARBDR010000903">
    <property type="protein sequence ID" value="KAJ8304021.1"/>
    <property type="molecule type" value="Genomic_DNA"/>
</dbReference>
<organism evidence="2 3">
    <name type="scientific">Tegillarca granosa</name>
    <name type="common">Malaysian cockle</name>
    <name type="synonym">Anadara granosa</name>
    <dbReference type="NCBI Taxonomy" id="220873"/>
    <lineage>
        <taxon>Eukaryota</taxon>
        <taxon>Metazoa</taxon>
        <taxon>Spiralia</taxon>
        <taxon>Lophotrochozoa</taxon>
        <taxon>Mollusca</taxon>
        <taxon>Bivalvia</taxon>
        <taxon>Autobranchia</taxon>
        <taxon>Pteriomorphia</taxon>
        <taxon>Arcoida</taxon>
        <taxon>Arcoidea</taxon>
        <taxon>Arcidae</taxon>
        <taxon>Tegillarca</taxon>
    </lineage>
</organism>
<dbReference type="PANTHER" id="PTHR31649:SF1">
    <property type="entry name" value="FARNESOIC ACID O-METHYL TRANSFERASE DOMAIN-CONTAINING PROTEIN"/>
    <property type="match status" value="1"/>
</dbReference>
<feature type="compositionally biased region" description="Pro residues" evidence="1">
    <location>
        <begin position="44"/>
        <end position="55"/>
    </location>
</feature>
<protein>
    <submittedName>
        <fullName evidence="2">Uncharacterized protein</fullName>
    </submittedName>
</protein>
<accession>A0ABQ9EHX4</accession>
<proteinExistence type="predicted"/>
<dbReference type="PANTHER" id="PTHR31649">
    <property type="entry name" value="AGAP009604-PA"/>
    <property type="match status" value="1"/>
</dbReference>
<feature type="compositionally biased region" description="Gly residues" evidence="1">
    <location>
        <begin position="19"/>
        <end position="32"/>
    </location>
</feature>
<dbReference type="InterPro" id="IPR006616">
    <property type="entry name" value="DM9_repeat"/>
</dbReference>